<evidence type="ECO:0000313" key="3">
    <source>
        <dbReference type="EMBL" id="MFC4336363.1"/>
    </source>
</evidence>
<keyword evidence="3" id="KW-0560">Oxidoreductase</keyword>
<dbReference type="EMBL" id="JBHSDK010000018">
    <property type="protein sequence ID" value="MFC4336363.1"/>
    <property type="molecule type" value="Genomic_DNA"/>
</dbReference>
<dbReference type="Pfam" id="PF13561">
    <property type="entry name" value="adh_short_C2"/>
    <property type="match status" value="1"/>
</dbReference>
<sequence>MADRYVRFVNSKTGKGLAKRLGLPPAAPLRRFRPGEDEFIATAAIGGDGRARAAIEKSLKGRGIAVPETGDGRLGGLVFDATGLRNGADLDELYDFFHGRLSRLEKCGRVLILAAGLEDSDDTDFQVAQTALEGFTRSLGKEVVPGATAQLARIPRGAEAHVDAVVGFFLSRRSAFVSGQILALEAREETAGGGLEGQTAVVTGAAGGIGRETVKVLSNYGARVVCVDIPAAEAGLKAVAEEHGGIALPLDITDGEAGDRIAAAAPDGIDALIHNAGVTRDKTLARMDEKRWDSVLAINLKGPQAITQKFLDDGVLNDGARVVVLSSVSGIAGNRGQTNYGASKAGLVGLTRALAPTMRERGGSFNAVAPGLIETPMTAAMPAMTRAVARRLSSLGQGGQPVDVAEAVSWLALPGTAAVNGQVLRVCGQNLMGA</sequence>
<feature type="domain" description="Ketoreductase" evidence="2">
    <location>
        <begin position="198"/>
        <end position="371"/>
    </location>
</feature>
<comment type="similarity">
    <text evidence="1">Belongs to the short-chain dehydrogenases/reductases (SDR) family.</text>
</comment>
<dbReference type="SMART" id="SM00822">
    <property type="entry name" value="PKS_KR"/>
    <property type="match status" value="1"/>
</dbReference>
<dbReference type="PRINTS" id="PR00081">
    <property type="entry name" value="GDHRDH"/>
</dbReference>
<evidence type="ECO:0000313" key="4">
    <source>
        <dbReference type="Proteomes" id="UP001595823"/>
    </source>
</evidence>
<dbReference type="PROSITE" id="PS00061">
    <property type="entry name" value="ADH_SHORT"/>
    <property type="match status" value="1"/>
</dbReference>
<dbReference type="InterPro" id="IPR057326">
    <property type="entry name" value="KR_dom"/>
</dbReference>
<evidence type="ECO:0000259" key="2">
    <source>
        <dbReference type="SMART" id="SM00822"/>
    </source>
</evidence>
<dbReference type="EC" id="1.1.1.100" evidence="3"/>
<organism evidence="3 4">
    <name type="scientific">Salininema proteolyticum</name>
    <dbReference type="NCBI Taxonomy" id="1607685"/>
    <lineage>
        <taxon>Bacteria</taxon>
        <taxon>Bacillati</taxon>
        <taxon>Actinomycetota</taxon>
        <taxon>Actinomycetes</taxon>
        <taxon>Glycomycetales</taxon>
        <taxon>Glycomycetaceae</taxon>
        <taxon>Salininema</taxon>
    </lineage>
</organism>
<keyword evidence="4" id="KW-1185">Reference proteome</keyword>
<gene>
    <name evidence="3" type="ORF">ACFPET_14265</name>
</gene>
<dbReference type="NCBIfam" id="NF006110">
    <property type="entry name" value="PRK08261.1"/>
    <property type="match status" value="1"/>
</dbReference>
<dbReference type="SUPFAM" id="SSF51735">
    <property type="entry name" value="NAD(P)-binding Rossmann-fold domains"/>
    <property type="match status" value="1"/>
</dbReference>
<dbReference type="Proteomes" id="UP001595823">
    <property type="component" value="Unassembled WGS sequence"/>
</dbReference>
<dbReference type="PANTHER" id="PTHR42760">
    <property type="entry name" value="SHORT-CHAIN DEHYDROGENASES/REDUCTASES FAMILY MEMBER"/>
    <property type="match status" value="1"/>
</dbReference>
<accession>A0ABV8U152</accession>
<dbReference type="Gene3D" id="3.40.50.720">
    <property type="entry name" value="NAD(P)-binding Rossmann-like Domain"/>
    <property type="match status" value="2"/>
</dbReference>
<proteinExistence type="inferred from homology"/>
<dbReference type="PRINTS" id="PR00080">
    <property type="entry name" value="SDRFAMILY"/>
</dbReference>
<dbReference type="InterPro" id="IPR036291">
    <property type="entry name" value="NAD(P)-bd_dom_sf"/>
</dbReference>
<dbReference type="InterPro" id="IPR020904">
    <property type="entry name" value="Sc_DH/Rdtase_CS"/>
</dbReference>
<evidence type="ECO:0000256" key="1">
    <source>
        <dbReference type="ARBA" id="ARBA00006484"/>
    </source>
</evidence>
<dbReference type="RefSeq" id="WP_380622217.1">
    <property type="nucleotide sequence ID" value="NZ_JBHSDK010000018.1"/>
</dbReference>
<name>A0ABV8U152_9ACTN</name>
<dbReference type="PANTHER" id="PTHR42760:SF78">
    <property type="entry name" value="3-OXOACYL-[ACYL-CARRIER-PROTEIN] REDUCTASE [NADH]"/>
    <property type="match status" value="1"/>
</dbReference>
<dbReference type="InterPro" id="IPR002347">
    <property type="entry name" value="SDR_fam"/>
</dbReference>
<dbReference type="GO" id="GO:0004316">
    <property type="term" value="F:3-oxoacyl-[acyl-carrier-protein] reductase (NADPH) activity"/>
    <property type="evidence" value="ECO:0007669"/>
    <property type="project" value="UniProtKB-EC"/>
</dbReference>
<reference evidence="4" key="1">
    <citation type="journal article" date="2019" name="Int. J. Syst. Evol. Microbiol.">
        <title>The Global Catalogue of Microorganisms (GCM) 10K type strain sequencing project: providing services to taxonomists for standard genome sequencing and annotation.</title>
        <authorList>
            <consortium name="The Broad Institute Genomics Platform"/>
            <consortium name="The Broad Institute Genome Sequencing Center for Infectious Disease"/>
            <person name="Wu L."/>
            <person name="Ma J."/>
        </authorList>
    </citation>
    <scope>NUCLEOTIDE SEQUENCE [LARGE SCALE GENOMIC DNA]</scope>
    <source>
        <strain evidence="4">IBRC-M 10908</strain>
    </source>
</reference>
<comment type="caution">
    <text evidence="3">The sequence shown here is derived from an EMBL/GenBank/DDBJ whole genome shotgun (WGS) entry which is preliminary data.</text>
</comment>
<protein>
    <submittedName>
        <fullName evidence="3">3-oxoacyl-ACP reductase</fullName>
        <ecNumber evidence="3">1.1.1.100</ecNumber>
    </submittedName>
</protein>